<evidence type="ECO:0000256" key="2">
    <source>
        <dbReference type="SAM" id="Coils"/>
    </source>
</evidence>
<feature type="transmembrane region" description="Helical" evidence="3">
    <location>
        <begin position="314"/>
        <end position="333"/>
    </location>
</feature>
<feature type="transmembrane region" description="Helical" evidence="3">
    <location>
        <begin position="228"/>
        <end position="248"/>
    </location>
</feature>
<dbReference type="PANTHER" id="PTHR45138">
    <property type="entry name" value="REGULATORY COMPONENTS OF SENSORY TRANSDUCTION SYSTEM"/>
    <property type="match status" value="1"/>
</dbReference>
<dbReference type="InterPro" id="IPR011622">
    <property type="entry name" value="7TMR_DISM_rcpt_extracell_dom2"/>
</dbReference>
<keyword evidence="3" id="KW-0472">Membrane</keyword>
<dbReference type="Proteomes" id="UP000753376">
    <property type="component" value="Unassembled WGS sequence"/>
</dbReference>
<evidence type="ECO:0000256" key="1">
    <source>
        <dbReference type="ARBA" id="ARBA00012528"/>
    </source>
</evidence>
<dbReference type="Pfam" id="PF07695">
    <property type="entry name" value="7TMR-DISM_7TM"/>
    <property type="match status" value="1"/>
</dbReference>
<feature type="transmembrane region" description="Helical" evidence="3">
    <location>
        <begin position="345"/>
        <end position="365"/>
    </location>
</feature>
<gene>
    <name evidence="6" type="ORF">KO508_15405</name>
</gene>
<keyword evidence="2" id="KW-0175">Coiled coil</keyword>
<dbReference type="CDD" id="cd01949">
    <property type="entry name" value="GGDEF"/>
    <property type="match status" value="1"/>
</dbReference>
<dbReference type="InterPro" id="IPR050469">
    <property type="entry name" value="Diguanylate_Cyclase"/>
</dbReference>
<keyword evidence="3" id="KW-0812">Transmembrane</keyword>
<keyword evidence="7" id="KW-1185">Reference proteome</keyword>
<dbReference type="InterPro" id="IPR000160">
    <property type="entry name" value="GGDEF_dom"/>
</dbReference>
<dbReference type="PROSITE" id="PS50887">
    <property type="entry name" value="GGDEF"/>
    <property type="match status" value="1"/>
</dbReference>
<dbReference type="SMART" id="SM00267">
    <property type="entry name" value="GGDEF"/>
    <property type="match status" value="1"/>
</dbReference>
<dbReference type="RefSeq" id="WP_216009180.1">
    <property type="nucleotide sequence ID" value="NZ_JAHKPV010000021.1"/>
</dbReference>
<comment type="caution">
    <text evidence="6">The sequence shown here is derived from an EMBL/GenBank/DDBJ whole genome shotgun (WGS) entry which is preliminary data.</text>
</comment>
<keyword evidence="3" id="KW-1133">Transmembrane helix</keyword>
<dbReference type="NCBIfam" id="TIGR00254">
    <property type="entry name" value="GGDEF"/>
    <property type="match status" value="1"/>
</dbReference>
<evidence type="ECO:0000256" key="4">
    <source>
        <dbReference type="SAM" id="SignalP"/>
    </source>
</evidence>
<feature type="signal peptide" evidence="4">
    <location>
        <begin position="1"/>
        <end position="20"/>
    </location>
</feature>
<dbReference type="EMBL" id="JAHKPV010000021">
    <property type="protein sequence ID" value="MBU2875388.1"/>
    <property type="molecule type" value="Genomic_DNA"/>
</dbReference>
<proteinExistence type="predicted"/>
<protein>
    <recommendedName>
        <fullName evidence="1">diguanylate cyclase</fullName>
        <ecNumber evidence="1">2.7.7.65</ecNumber>
    </recommendedName>
</protein>
<keyword evidence="4" id="KW-0732">Signal</keyword>
<dbReference type="Pfam" id="PF07696">
    <property type="entry name" value="7TMR-DISMED2"/>
    <property type="match status" value="1"/>
</dbReference>
<reference evidence="6 7" key="1">
    <citation type="submission" date="2021-05" db="EMBL/GenBank/DDBJ databases">
        <title>Draft genomes of bacteria isolated from model marine particles.</title>
        <authorList>
            <person name="Datta M.S."/>
            <person name="Schwartzman J.A."/>
            <person name="Enke T.N."/>
            <person name="Saavedra J."/>
            <person name="Cermak N."/>
            <person name="Cordero O.X."/>
        </authorList>
    </citation>
    <scope>NUCLEOTIDE SEQUENCE [LARGE SCALE GENOMIC DNA]</scope>
    <source>
        <strain evidence="6 7">D2M19</strain>
    </source>
</reference>
<dbReference type="Pfam" id="PF00990">
    <property type="entry name" value="GGDEF"/>
    <property type="match status" value="1"/>
</dbReference>
<dbReference type="EC" id="2.7.7.65" evidence="1"/>
<dbReference type="PANTHER" id="PTHR45138:SF9">
    <property type="entry name" value="DIGUANYLATE CYCLASE DGCM-RELATED"/>
    <property type="match status" value="1"/>
</dbReference>
<organism evidence="6 7">
    <name type="scientific">Marinobacter salexigens</name>
    <dbReference type="NCBI Taxonomy" id="1925763"/>
    <lineage>
        <taxon>Bacteria</taxon>
        <taxon>Pseudomonadati</taxon>
        <taxon>Pseudomonadota</taxon>
        <taxon>Gammaproteobacteria</taxon>
        <taxon>Pseudomonadales</taxon>
        <taxon>Marinobacteraceae</taxon>
        <taxon>Marinobacter</taxon>
    </lineage>
</organism>
<name>A0ABS6AB33_9GAMM</name>
<feature type="transmembrane region" description="Helical" evidence="3">
    <location>
        <begin position="198"/>
        <end position="216"/>
    </location>
</feature>
<evidence type="ECO:0000259" key="5">
    <source>
        <dbReference type="PROSITE" id="PS50887"/>
    </source>
</evidence>
<feature type="chain" id="PRO_5047408947" description="diguanylate cyclase" evidence="4">
    <location>
        <begin position="21"/>
        <end position="608"/>
    </location>
</feature>
<dbReference type="InterPro" id="IPR011623">
    <property type="entry name" value="7TMR_DISM_rcpt_extracell_dom1"/>
</dbReference>
<feature type="transmembrane region" description="Helical" evidence="3">
    <location>
        <begin position="291"/>
        <end position="308"/>
    </location>
</feature>
<feature type="domain" description="GGDEF" evidence="5">
    <location>
        <begin position="474"/>
        <end position="608"/>
    </location>
</feature>
<sequence>MSLFARLAFLMLCTVIPAFALASVAVAGSECPAVDANDTQARNSLMYYVCYHQSSPGEPAHTALNPAELPEHIKWTPSQGHELVFSQTRSVYWIRLNIRNNGSERRLWYLNLHYPLLDEVTFWRGDQPEDVLVTGDQHRFGSRLVDYRYFLLPITLNSGETRSITIRIHSSGALNIPLKLETPEEVIAESNHLAVTHGLFYGAILVLAIFNLLLFFSSGTTYYFYNALYMVAMGLFLFAMGGFANQYFWPENPKFANTSIPLTLALCALAMTFFGRSFLEVAAHTRADKTLKAILWICAGFTGLTLAIPYSQAILINTALGLVIIFILSIIAISRWQQGYQPAKWYVLAWAIMAVGALVYAAAAFGYLADFLARESLMQVAIGGQVILLNYAMVQRWRLLNDKLLEVEQKARNDLEYKVHERTAQLRSTMRELENANRKLATLSLNDSLTGLYNRRHMDNILPDLCAEARRTGRPLTIALLDADHFKAVNDTWGHGFGDTWLQLIADILTRHATRPRDTAVRFGGEEFALLLPSTDLEGAQKVCEAVLEEIRTTSVEAPGGAKARLTMSAGIATLLPNENQQEFFERADSALYEAKAQGRNQTVIADT</sequence>
<accession>A0ABS6AB33</accession>
<feature type="coiled-coil region" evidence="2">
    <location>
        <begin position="419"/>
        <end position="446"/>
    </location>
</feature>
<evidence type="ECO:0000256" key="3">
    <source>
        <dbReference type="SAM" id="Phobius"/>
    </source>
</evidence>
<feature type="transmembrane region" description="Helical" evidence="3">
    <location>
        <begin position="260"/>
        <end position="279"/>
    </location>
</feature>
<evidence type="ECO:0000313" key="7">
    <source>
        <dbReference type="Proteomes" id="UP000753376"/>
    </source>
</evidence>
<evidence type="ECO:0000313" key="6">
    <source>
        <dbReference type="EMBL" id="MBU2875388.1"/>
    </source>
</evidence>